<proteinExistence type="predicted"/>
<comment type="caution">
    <text evidence="1">The sequence shown here is derived from an EMBL/GenBank/DDBJ whole genome shotgun (WGS) entry which is preliminary data.</text>
</comment>
<sequence>MTLTLTVIAHGTTRVFTPDTPDDVFPTALKARNEHCAHTTEHTEVDAVRNVVRVTMSSNLAALGIHRPADQITRVVLEFSPAAYVAHQAYVKRAQDGITAELSSRGMHHAFR</sequence>
<dbReference type="EMBL" id="JAVDQK010000004">
    <property type="protein sequence ID" value="MDR6218402.1"/>
    <property type="molecule type" value="Genomic_DNA"/>
</dbReference>
<organism evidence="1 2">
    <name type="scientific">Deinococcus soli</name>
    <name type="common">ex Cha et al. 2016</name>
    <dbReference type="NCBI Taxonomy" id="1309411"/>
    <lineage>
        <taxon>Bacteria</taxon>
        <taxon>Thermotogati</taxon>
        <taxon>Deinococcota</taxon>
        <taxon>Deinococci</taxon>
        <taxon>Deinococcales</taxon>
        <taxon>Deinococcaceae</taxon>
        <taxon>Deinococcus</taxon>
    </lineage>
</organism>
<name>A0AAE3XDB6_9DEIO</name>
<dbReference type="RefSeq" id="WP_309854856.1">
    <property type="nucleotide sequence ID" value="NZ_JAVDQJ010000005.1"/>
</dbReference>
<evidence type="ECO:0000313" key="2">
    <source>
        <dbReference type="Proteomes" id="UP001185331"/>
    </source>
</evidence>
<dbReference type="Proteomes" id="UP001185331">
    <property type="component" value="Unassembled WGS sequence"/>
</dbReference>
<dbReference type="AlphaFoldDB" id="A0AAE3XDB6"/>
<gene>
    <name evidence="1" type="ORF">J2Y00_001965</name>
</gene>
<reference evidence="1" key="1">
    <citation type="submission" date="2023-07" db="EMBL/GenBank/DDBJ databases">
        <title>Sorghum-associated microbial communities from plants grown in Nebraska, USA.</title>
        <authorList>
            <person name="Schachtman D."/>
        </authorList>
    </citation>
    <scope>NUCLEOTIDE SEQUENCE</scope>
    <source>
        <strain evidence="1">BE330</strain>
    </source>
</reference>
<evidence type="ECO:0000313" key="1">
    <source>
        <dbReference type="EMBL" id="MDR6218402.1"/>
    </source>
</evidence>
<accession>A0AAE3XDB6</accession>
<protein>
    <submittedName>
        <fullName evidence="1">Uncharacterized protein</fullName>
    </submittedName>
</protein>